<sequence>MMSTSMHRDYFSDTFALLYLRNMGIAGTVAYSLGVACSFREDIRAFFNHNLKTAAELIEKSTTLLLSKGLLPRAPFIPYPDSVEYVQKESWLNGLVGDRRPLNIAEITQSYLNTLTNSLGQSLMMGFAQVAQSAEVVRHIVRGRDIATKHIEVFTSLLRDDHLPAPTTWETEISSSTEPPFSDKLMLYQTVSLSAVGLGNYGAALSASTRRDLAGIYLRLAAEIGTYADDGAELMIQNKWLEKMPGAVERDALIKT</sequence>
<dbReference type="Pfam" id="PF11553">
    <property type="entry name" value="DUF3231"/>
    <property type="match status" value="2"/>
</dbReference>
<proteinExistence type="predicted"/>
<protein>
    <submittedName>
        <fullName evidence="1">DUF3231 family protein</fullName>
    </submittedName>
</protein>
<evidence type="ECO:0000313" key="1">
    <source>
        <dbReference type="EMBL" id="UJF34910.1"/>
    </source>
</evidence>
<reference evidence="1 2" key="1">
    <citation type="journal article" date="2024" name="Int. J. Syst. Evol. Microbiol.">
        <title>Paenibacillus hexagrammi sp. nov., a novel bacterium isolated from the gut content of Hexagrammos agrammus.</title>
        <authorList>
            <person name="Jung H.K."/>
            <person name="Kim D.G."/>
            <person name="Zin H."/>
            <person name="Park J."/>
            <person name="Jung H."/>
            <person name="Kim Y.O."/>
            <person name="Kong H.J."/>
            <person name="Kim J.W."/>
            <person name="Kim Y.S."/>
        </authorList>
    </citation>
    <scope>NUCLEOTIDE SEQUENCE [LARGE SCALE GENOMIC DNA]</scope>
    <source>
        <strain evidence="1 2">YPD9-1</strain>
    </source>
</reference>
<dbReference type="Proteomes" id="UP001649230">
    <property type="component" value="Chromosome"/>
</dbReference>
<dbReference type="InterPro" id="IPR021617">
    <property type="entry name" value="DUF3231"/>
</dbReference>
<dbReference type="EMBL" id="CP090978">
    <property type="protein sequence ID" value="UJF34910.1"/>
    <property type="molecule type" value="Genomic_DNA"/>
</dbReference>
<dbReference type="InterPro" id="IPR012347">
    <property type="entry name" value="Ferritin-like"/>
</dbReference>
<name>A0ABY3SMZ7_9BACL</name>
<dbReference type="Gene3D" id="1.20.1260.10">
    <property type="match status" value="2"/>
</dbReference>
<evidence type="ECO:0000313" key="2">
    <source>
        <dbReference type="Proteomes" id="UP001649230"/>
    </source>
</evidence>
<organism evidence="1 2">
    <name type="scientific">Paenibacillus hexagrammi</name>
    <dbReference type="NCBI Taxonomy" id="2908839"/>
    <lineage>
        <taxon>Bacteria</taxon>
        <taxon>Bacillati</taxon>
        <taxon>Bacillota</taxon>
        <taxon>Bacilli</taxon>
        <taxon>Bacillales</taxon>
        <taxon>Paenibacillaceae</taxon>
        <taxon>Paenibacillus</taxon>
    </lineage>
</organism>
<dbReference type="RefSeq" id="WP_235121483.1">
    <property type="nucleotide sequence ID" value="NZ_CP090978.1"/>
</dbReference>
<gene>
    <name evidence="1" type="ORF">L0M14_07115</name>
</gene>
<accession>A0ABY3SMZ7</accession>
<keyword evidence="2" id="KW-1185">Reference proteome</keyword>